<dbReference type="InterPro" id="IPR036942">
    <property type="entry name" value="Beta-barrel_TonB_sf"/>
</dbReference>
<name>A0A7W6CGA9_9SPHN</name>
<feature type="compositionally biased region" description="Polar residues" evidence="14">
    <location>
        <begin position="45"/>
        <end position="63"/>
    </location>
</feature>
<keyword evidence="19" id="KW-1185">Reference proteome</keyword>
<evidence type="ECO:0000313" key="19">
    <source>
        <dbReference type="Proteomes" id="UP000548867"/>
    </source>
</evidence>
<evidence type="ECO:0000256" key="2">
    <source>
        <dbReference type="ARBA" id="ARBA00022448"/>
    </source>
</evidence>
<evidence type="ECO:0000256" key="4">
    <source>
        <dbReference type="ARBA" id="ARBA00022496"/>
    </source>
</evidence>
<dbReference type="InterPro" id="IPR037066">
    <property type="entry name" value="Plug_dom_sf"/>
</dbReference>
<evidence type="ECO:0000256" key="11">
    <source>
        <dbReference type="ARBA" id="ARBA00023237"/>
    </source>
</evidence>
<keyword evidence="9 13" id="KW-0798">TonB box</keyword>
<organism evidence="18 19">
    <name type="scientific">Novosphingobium sediminicola</name>
    <dbReference type="NCBI Taxonomy" id="563162"/>
    <lineage>
        <taxon>Bacteria</taxon>
        <taxon>Pseudomonadati</taxon>
        <taxon>Pseudomonadota</taxon>
        <taxon>Alphaproteobacteria</taxon>
        <taxon>Sphingomonadales</taxon>
        <taxon>Sphingomonadaceae</taxon>
        <taxon>Novosphingobium</taxon>
    </lineage>
</organism>
<dbReference type="InterPro" id="IPR000531">
    <property type="entry name" value="Beta-barrel_TonB"/>
</dbReference>
<dbReference type="PROSITE" id="PS52016">
    <property type="entry name" value="TONB_DEPENDENT_REC_3"/>
    <property type="match status" value="1"/>
</dbReference>
<keyword evidence="3 12" id="KW-1134">Transmembrane beta strand</keyword>
<keyword evidence="11 12" id="KW-0998">Cell outer membrane</keyword>
<feature type="region of interest" description="Disordered" evidence="14">
    <location>
        <begin position="43"/>
        <end position="63"/>
    </location>
</feature>
<evidence type="ECO:0000256" key="15">
    <source>
        <dbReference type="SAM" id="SignalP"/>
    </source>
</evidence>
<comment type="subcellular location">
    <subcellularLocation>
        <location evidence="1 12">Cell outer membrane</location>
        <topology evidence="1 12">Multi-pass membrane protein</topology>
    </subcellularLocation>
</comment>
<keyword evidence="18" id="KW-0675">Receptor</keyword>
<feature type="chain" id="PRO_5030609436" evidence="15">
    <location>
        <begin position="30"/>
        <end position="832"/>
    </location>
</feature>
<comment type="similarity">
    <text evidence="12 13">Belongs to the TonB-dependent receptor family.</text>
</comment>
<evidence type="ECO:0000256" key="5">
    <source>
        <dbReference type="ARBA" id="ARBA00022692"/>
    </source>
</evidence>
<feature type="domain" description="TonB-dependent receptor plug" evidence="17">
    <location>
        <begin position="86"/>
        <end position="194"/>
    </location>
</feature>
<protein>
    <submittedName>
        <fullName evidence="18">Iron complex outermembrane receptor protein</fullName>
    </submittedName>
</protein>
<evidence type="ECO:0000256" key="12">
    <source>
        <dbReference type="PROSITE-ProRule" id="PRU01360"/>
    </source>
</evidence>
<evidence type="ECO:0000256" key="14">
    <source>
        <dbReference type="SAM" id="MobiDB-lite"/>
    </source>
</evidence>
<dbReference type="EMBL" id="JACIDX010000006">
    <property type="protein sequence ID" value="MBB3954915.1"/>
    <property type="molecule type" value="Genomic_DNA"/>
</dbReference>
<dbReference type="InterPro" id="IPR012910">
    <property type="entry name" value="Plug_dom"/>
</dbReference>
<gene>
    <name evidence="18" type="ORF">GGR38_001864</name>
</gene>
<evidence type="ECO:0000256" key="7">
    <source>
        <dbReference type="ARBA" id="ARBA00023004"/>
    </source>
</evidence>
<dbReference type="InterPro" id="IPR039426">
    <property type="entry name" value="TonB-dep_rcpt-like"/>
</dbReference>
<dbReference type="Gene3D" id="2.40.170.20">
    <property type="entry name" value="TonB-dependent receptor, beta-barrel domain"/>
    <property type="match status" value="1"/>
</dbReference>
<dbReference type="GO" id="GO:0015344">
    <property type="term" value="F:siderophore uptake transmembrane transporter activity"/>
    <property type="evidence" value="ECO:0007669"/>
    <property type="project" value="TreeGrafter"/>
</dbReference>
<keyword evidence="4" id="KW-0410">Iron transport</keyword>
<dbReference type="Proteomes" id="UP000548867">
    <property type="component" value="Unassembled WGS sequence"/>
</dbReference>
<keyword evidence="8" id="KW-0406">Ion transport</keyword>
<dbReference type="Pfam" id="PF07715">
    <property type="entry name" value="Plug"/>
    <property type="match status" value="1"/>
</dbReference>
<keyword evidence="2 12" id="KW-0813">Transport</keyword>
<dbReference type="PANTHER" id="PTHR32552:SF89">
    <property type="entry name" value="CATECHOLATE SIDEROPHORE RECEPTOR FIU"/>
    <property type="match status" value="1"/>
</dbReference>
<dbReference type="Pfam" id="PF00593">
    <property type="entry name" value="TonB_dep_Rec_b-barrel"/>
    <property type="match status" value="1"/>
</dbReference>
<dbReference type="PANTHER" id="PTHR32552">
    <property type="entry name" value="FERRICHROME IRON RECEPTOR-RELATED"/>
    <property type="match status" value="1"/>
</dbReference>
<evidence type="ECO:0000256" key="1">
    <source>
        <dbReference type="ARBA" id="ARBA00004571"/>
    </source>
</evidence>
<evidence type="ECO:0000256" key="6">
    <source>
        <dbReference type="ARBA" id="ARBA00022729"/>
    </source>
</evidence>
<reference evidence="18 19" key="1">
    <citation type="submission" date="2020-08" db="EMBL/GenBank/DDBJ databases">
        <title>Genomic Encyclopedia of Type Strains, Phase IV (KMG-IV): sequencing the most valuable type-strain genomes for metagenomic binning, comparative biology and taxonomic classification.</title>
        <authorList>
            <person name="Goeker M."/>
        </authorList>
    </citation>
    <scope>NUCLEOTIDE SEQUENCE [LARGE SCALE GENOMIC DNA]</scope>
    <source>
        <strain evidence="18 19">DSM 27057</strain>
    </source>
</reference>
<dbReference type="Gene3D" id="2.170.130.10">
    <property type="entry name" value="TonB-dependent receptor, plug domain"/>
    <property type="match status" value="1"/>
</dbReference>
<evidence type="ECO:0000259" key="16">
    <source>
        <dbReference type="Pfam" id="PF00593"/>
    </source>
</evidence>
<proteinExistence type="inferred from homology"/>
<evidence type="ECO:0000256" key="10">
    <source>
        <dbReference type="ARBA" id="ARBA00023136"/>
    </source>
</evidence>
<comment type="caution">
    <text evidence="18">The sequence shown here is derived from an EMBL/GenBank/DDBJ whole genome shotgun (WGS) entry which is preliminary data.</text>
</comment>
<dbReference type="GO" id="GO:0009279">
    <property type="term" value="C:cell outer membrane"/>
    <property type="evidence" value="ECO:0007669"/>
    <property type="project" value="UniProtKB-SubCell"/>
</dbReference>
<feature type="domain" description="TonB-dependent receptor-like beta-barrel" evidence="16">
    <location>
        <begin position="331"/>
        <end position="780"/>
    </location>
</feature>
<evidence type="ECO:0000256" key="9">
    <source>
        <dbReference type="ARBA" id="ARBA00023077"/>
    </source>
</evidence>
<dbReference type="SUPFAM" id="SSF56935">
    <property type="entry name" value="Porins"/>
    <property type="match status" value="1"/>
</dbReference>
<accession>A0A7W6CGA9</accession>
<evidence type="ECO:0000259" key="17">
    <source>
        <dbReference type="Pfam" id="PF07715"/>
    </source>
</evidence>
<feature type="signal peptide" evidence="15">
    <location>
        <begin position="1"/>
        <end position="29"/>
    </location>
</feature>
<evidence type="ECO:0000256" key="3">
    <source>
        <dbReference type="ARBA" id="ARBA00022452"/>
    </source>
</evidence>
<dbReference type="AlphaFoldDB" id="A0A7W6CGA9"/>
<dbReference type="RefSeq" id="WP_183624785.1">
    <property type="nucleotide sequence ID" value="NZ_JACIDX010000006.1"/>
</dbReference>
<keyword evidence="6 15" id="KW-0732">Signal</keyword>
<keyword evidence="5 12" id="KW-0812">Transmembrane</keyword>
<sequence>MSKHSIQTLLATSTALAVCLIANVGYAVAAEVPAAEVPAAAGTADDQSTSANQAGQANDRQSLTTSDIIVTGSRTAEAAPLTASLTTTQPQAAISREFIDNANAASDFNELIALTPGVSISGTGNGQGFSETKAVIRGFQDGEYNVTYDSIPFADTNNPTHHSTSFFPSTTIETVVVDRGPGNASQLGQATYGGNINMYSRAVSDKQGVMGEALLGNWNSFIGRAEIQTGKIDKWNGAKFVLAGQYLKSNGALTNSPVMSKNLFFKGVIPIGDSNKLTVMSTWNRNYYYQSDVLKGSTCGYAQSGYATLKAVNCSAGSNIGMYGLNYGMGGDPTKQDYWKYNRTDKTTDFSYLRLQSDLSEHLSLDNRVYMYGYTNNTMSGNTSTVVTGFSGAGTATSPYKAVTDASQIPGYNKMNKYRVIGYIGQADYTFGFGKAKVGGWYEHANTWRHTWDFSWTTGLPSYDQKFYSGATSTLGYPSTALANIKYEQNSSWDQFQLFGELELRPVSNLAITPGVKYVNFKRGVNALVNADSYRSPANTSATWTKALPFGTINWQPKTNWSFYGQYAQGMYVPDLSSFYTPSYDAATAAQSSSVAATVKPQTSTNYQVGTVWHGRKVSIDLDGYIINVNNKIASATDTTAFSGTLVNIGTVHYKGVEGQIAYMPIEGLTVFGNGSYNYAHSGTTNAQVAKAPFSTAAAGFIYKHKGLRVSFSQKFTGPQFATELFSVKTSVNGVPTAVTQYSTLDGVRLYRISPYSTGEFAISQEIGTHFRIGATVSNVFNSRAITAVSNASGGASTTTQGATTYQTSYGTADQFSFLPPRSFMVDVRVKY</sequence>
<evidence type="ECO:0000256" key="13">
    <source>
        <dbReference type="RuleBase" id="RU003357"/>
    </source>
</evidence>
<evidence type="ECO:0000256" key="8">
    <source>
        <dbReference type="ARBA" id="ARBA00023065"/>
    </source>
</evidence>
<keyword evidence="7" id="KW-0408">Iron</keyword>
<evidence type="ECO:0000313" key="18">
    <source>
        <dbReference type="EMBL" id="MBB3954915.1"/>
    </source>
</evidence>
<keyword evidence="10 12" id="KW-0472">Membrane</keyword>